<comment type="caution">
    <text evidence="4">The sequence shown here is derived from an EMBL/GenBank/DDBJ whole genome shotgun (WGS) entry which is preliminary data.</text>
</comment>
<evidence type="ECO:0000259" key="3">
    <source>
        <dbReference type="PROSITE" id="PS51186"/>
    </source>
</evidence>
<evidence type="ECO:0000256" key="2">
    <source>
        <dbReference type="ARBA" id="ARBA00023315"/>
    </source>
</evidence>
<dbReference type="InterPro" id="IPR016181">
    <property type="entry name" value="Acyl_CoA_acyltransferase"/>
</dbReference>
<dbReference type="InterPro" id="IPR000182">
    <property type="entry name" value="GNAT_dom"/>
</dbReference>
<evidence type="ECO:0000313" key="4">
    <source>
        <dbReference type="EMBL" id="KKO09491.1"/>
    </source>
</evidence>
<dbReference type="CDD" id="cd04301">
    <property type="entry name" value="NAT_SF"/>
    <property type="match status" value="1"/>
</dbReference>
<sequence length="171" mass="19126">MSEFEIKILTPENWELYKSARLKSLRESPDSFGSIYDQEAVLSDAEWKTRLDLKFRDIDALSLIAEIEGQPVGIAWGFIHKPNLQVAHIYQMWVSPESRGKGIAKSLLLKIKVWALCRGCSVMALGVTTSNEAAVNLYRTFGFVAAGQLEKLRADSPLLVQPMTIELNSVV</sequence>
<feature type="domain" description="N-acetyltransferase" evidence="3">
    <location>
        <begin position="4"/>
        <end position="168"/>
    </location>
</feature>
<dbReference type="AlphaFoldDB" id="A0A0F9VWS2"/>
<dbReference type="EMBL" id="LAZR01000007">
    <property type="protein sequence ID" value="KKO09491.1"/>
    <property type="molecule type" value="Genomic_DNA"/>
</dbReference>
<dbReference type="PANTHER" id="PTHR43420">
    <property type="entry name" value="ACETYLTRANSFERASE"/>
    <property type="match status" value="1"/>
</dbReference>
<dbReference type="PROSITE" id="PS51186">
    <property type="entry name" value="GNAT"/>
    <property type="match status" value="1"/>
</dbReference>
<dbReference type="Pfam" id="PF00583">
    <property type="entry name" value="Acetyltransf_1"/>
    <property type="match status" value="1"/>
</dbReference>
<dbReference type="GO" id="GO:0016747">
    <property type="term" value="F:acyltransferase activity, transferring groups other than amino-acyl groups"/>
    <property type="evidence" value="ECO:0007669"/>
    <property type="project" value="InterPro"/>
</dbReference>
<dbReference type="InterPro" id="IPR050680">
    <property type="entry name" value="YpeA/RimI_acetyltransf"/>
</dbReference>
<proteinExistence type="predicted"/>
<organism evidence="4">
    <name type="scientific">marine sediment metagenome</name>
    <dbReference type="NCBI Taxonomy" id="412755"/>
    <lineage>
        <taxon>unclassified sequences</taxon>
        <taxon>metagenomes</taxon>
        <taxon>ecological metagenomes</taxon>
    </lineage>
</organism>
<name>A0A0F9VWS2_9ZZZZ</name>
<reference evidence="4" key="1">
    <citation type="journal article" date="2015" name="Nature">
        <title>Complex archaea that bridge the gap between prokaryotes and eukaryotes.</title>
        <authorList>
            <person name="Spang A."/>
            <person name="Saw J.H."/>
            <person name="Jorgensen S.L."/>
            <person name="Zaremba-Niedzwiedzka K."/>
            <person name="Martijn J."/>
            <person name="Lind A.E."/>
            <person name="van Eijk R."/>
            <person name="Schleper C."/>
            <person name="Guy L."/>
            <person name="Ettema T.J."/>
        </authorList>
    </citation>
    <scope>NUCLEOTIDE SEQUENCE</scope>
</reference>
<evidence type="ECO:0000256" key="1">
    <source>
        <dbReference type="ARBA" id="ARBA00022679"/>
    </source>
</evidence>
<protein>
    <recommendedName>
        <fullName evidence="3">N-acetyltransferase domain-containing protein</fullName>
    </recommendedName>
</protein>
<accession>A0A0F9VWS2</accession>
<keyword evidence="2" id="KW-0012">Acyltransferase</keyword>
<dbReference type="SUPFAM" id="SSF55729">
    <property type="entry name" value="Acyl-CoA N-acyltransferases (Nat)"/>
    <property type="match status" value="1"/>
</dbReference>
<gene>
    <name evidence="4" type="ORF">LCGC14_0038330</name>
</gene>
<dbReference type="Gene3D" id="3.40.630.30">
    <property type="match status" value="1"/>
</dbReference>
<keyword evidence="1" id="KW-0808">Transferase</keyword>